<dbReference type="GO" id="GO:0032259">
    <property type="term" value="P:methylation"/>
    <property type="evidence" value="ECO:0007669"/>
    <property type="project" value="UniProtKB-KW"/>
</dbReference>
<dbReference type="Pfam" id="PF13649">
    <property type="entry name" value="Methyltransf_25"/>
    <property type="match status" value="1"/>
</dbReference>
<dbReference type="GO" id="GO:0008168">
    <property type="term" value="F:methyltransferase activity"/>
    <property type="evidence" value="ECO:0007669"/>
    <property type="project" value="UniProtKB-KW"/>
</dbReference>
<accession>A0A841IQJ9</accession>
<dbReference type="Proteomes" id="UP000536604">
    <property type="component" value="Unassembled WGS sequence"/>
</dbReference>
<keyword evidence="3" id="KW-0808">Transferase</keyword>
<comment type="caution">
    <text evidence="3">The sequence shown here is derived from an EMBL/GenBank/DDBJ whole genome shotgun (WGS) entry which is preliminary data.</text>
</comment>
<name>A0A841IQJ9_9ACTN</name>
<evidence type="ECO:0000256" key="1">
    <source>
        <dbReference type="SAM" id="Coils"/>
    </source>
</evidence>
<dbReference type="SUPFAM" id="SSF53335">
    <property type="entry name" value="S-adenosyl-L-methionine-dependent methyltransferases"/>
    <property type="match status" value="1"/>
</dbReference>
<proteinExistence type="predicted"/>
<protein>
    <submittedName>
        <fullName evidence="3">Ubiquinone/menaquinone biosynthesis C-methylase UbiE</fullName>
    </submittedName>
</protein>
<dbReference type="PANTHER" id="PTHR42912">
    <property type="entry name" value="METHYLTRANSFERASE"/>
    <property type="match status" value="1"/>
</dbReference>
<dbReference type="PANTHER" id="PTHR42912:SF80">
    <property type="entry name" value="METHYLTRANSFERASE DOMAIN-CONTAINING PROTEIN"/>
    <property type="match status" value="1"/>
</dbReference>
<dbReference type="CDD" id="cd02440">
    <property type="entry name" value="AdoMet_MTases"/>
    <property type="match status" value="1"/>
</dbReference>
<dbReference type="Gene3D" id="3.40.50.150">
    <property type="entry name" value="Vaccinia Virus protein VP39"/>
    <property type="match status" value="1"/>
</dbReference>
<gene>
    <name evidence="3" type="ORF">FHS13_001495</name>
</gene>
<dbReference type="AlphaFoldDB" id="A0A841IQJ9"/>
<feature type="coiled-coil region" evidence="1">
    <location>
        <begin position="46"/>
        <end position="73"/>
    </location>
</feature>
<keyword evidence="4" id="KW-1185">Reference proteome</keyword>
<dbReference type="InterPro" id="IPR041698">
    <property type="entry name" value="Methyltransf_25"/>
</dbReference>
<dbReference type="InterPro" id="IPR050508">
    <property type="entry name" value="Methyltransf_Superfamily"/>
</dbReference>
<reference evidence="3 4" key="1">
    <citation type="submission" date="2020-08" db="EMBL/GenBank/DDBJ databases">
        <title>Genomic Encyclopedia of Type Strains, Phase III (KMG-III): the genomes of soil and plant-associated and newly described type strains.</title>
        <authorList>
            <person name="Whitman W."/>
        </authorList>
    </citation>
    <scope>NUCLEOTIDE SEQUENCE [LARGE SCALE GENOMIC DNA]</scope>
    <source>
        <strain evidence="3 4">CECT 8712</strain>
    </source>
</reference>
<evidence type="ECO:0000313" key="4">
    <source>
        <dbReference type="Proteomes" id="UP000536604"/>
    </source>
</evidence>
<keyword evidence="1" id="KW-0175">Coiled coil</keyword>
<feature type="domain" description="Methyltransferase" evidence="2">
    <location>
        <begin position="187"/>
        <end position="283"/>
    </location>
</feature>
<dbReference type="RefSeq" id="WP_184289612.1">
    <property type="nucleotide sequence ID" value="NZ_JACHJO010000004.1"/>
</dbReference>
<keyword evidence="3" id="KW-0489">Methyltransferase</keyword>
<sequence>MSTAQPTVPDGMRADVELAQRGRSEMQFLQAMRAGLRPLQARLRERLEKEAALEEAAGDIARLREAADEVLAEDPRLGIAGAALRWNRAVLTPRAVDAFEERADELAPKAAPPAPEKIADRGEEAVPRYWRYEFHGTAGGWDGHEHMGFIHHELVYRYLLVPSFPGDIFGQRTRVAELAPRDTYTDICDLGCGTGQFTLKLAQAYPEARVTGVDLSLAELRYAQRRAAEAGTEWDLVRAPAEDTGLDGESFDLVASFILLHEMPPHAIRKVFAEAFRLLRPGGDLVFSDVAPYRLRSPYQAWYDDWDAENGHEPWWRTAATIDLVEVARTAGFTDIRQEALGQQSYPWVTVARKPMEGLA</sequence>
<dbReference type="EMBL" id="JACHJO010000004">
    <property type="protein sequence ID" value="MBB6119546.1"/>
    <property type="molecule type" value="Genomic_DNA"/>
</dbReference>
<organism evidence="3 4">
    <name type="scientific">Nocardiopsis algeriensis</name>
    <dbReference type="NCBI Taxonomy" id="1478215"/>
    <lineage>
        <taxon>Bacteria</taxon>
        <taxon>Bacillati</taxon>
        <taxon>Actinomycetota</taxon>
        <taxon>Actinomycetes</taxon>
        <taxon>Streptosporangiales</taxon>
        <taxon>Nocardiopsidaceae</taxon>
        <taxon>Nocardiopsis</taxon>
    </lineage>
</organism>
<evidence type="ECO:0000313" key="3">
    <source>
        <dbReference type="EMBL" id="MBB6119546.1"/>
    </source>
</evidence>
<evidence type="ECO:0000259" key="2">
    <source>
        <dbReference type="Pfam" id="PF13649"/>
    </source>
</evidence>
<keyword evidence="3" id="KW-0830">Ubiquinone</keyword>
<dbReference type="InterPro" id="IPR029063">
    <property type="entry name" value="SAM-dependent_MTases_sf"/>
</dbReference>